<evidence type="ECO:0000313" key="5">
    <source>
        <dbReference type="EMBL" id="KAK1646830.1"/>
    </source>
</evidence>
<dbReference type="Pfam" id="PF00079">
    <property type="entry name" value="Serpin"/>
    <property type="match status" value="2"/>
</dbReference>
<dbReference type="PANTHER" id="PTHR11461:SF385">
    <property type="entry name" value="SERPIN DOMAIN-CONTAINING PROTEIN"/>
    <property type="match status" value="1"/>
</dbReference>
<evidence type="ECO:0000313" key="6">
    <source>
        <dbReference type="Proteomes" id="UP001231189"/>
    </source>
</evidence>
<accession>A0AAD8S9B7</accession>
<protein>
    <recommendedName>
        <fullName evidence="4">Serpin domain-containing protein</fullName>
    </recommendedName>
</protein>
<gene>
    <name evidence="5" type="ORF">QYE76_064635</name>
</gene>
<evidence type="ECO:0000256" key="3">
    <source>
        <dbReference type="SAM" id="MobiDB-lite"/>
    </source>
</evidence>
<comment type="similarity">
    <text evidence="1 2">Belongs to the serpin family.</text>
</comment>
<dbReference type="Gene3D" id="3.30.497.10">
    <property type="entry name" value="Antithrombin, subunit I, domain 2"/>
    <property type="match status" value="2"/>
</dbReference>
<proteinExistence type="inferred from homology"/>
<dbReference type="AlphaFoldDB" id="A0AAD8S9B7"/>
<dbReference type="InterPro" id="IPR042178">
    <property type="entry name" value="Serpin_sf_1"/>
</dbReference>
<dbReference type="Gene3D" id="2.30.39.10">
    <property type="entry name" value="Alpha-1-antitrypsin, domain 1"/>
    <property type="match status" value="1"/>
</dbReference>
<dbReference type="InterPro" id="IPR036186">
    <property type="entry name" value="Serpin_sf"/>
</dbReference>
<dbReference type="CDD" id="cd02043">
    <property type="entry name" value="serpinP_plants"/>
    <property type="match status" value="1"/>
</dbReference>
<comment type="caution">
    <text evidence="5">The sequence shown here is derived from an EMBL/GenBank/DDBJ whole genome shotgun (WGS) entry which is preliminary data.</text>
</comment>
<reference evidence="5" key="1">
    <citation type="submission" date="2023-07" db="EMBL/GenBank/DDBJ databases">
        <title>A chromosome-level genome assembly of Lolium multiflorum.</title>
        <authorList>
            <person name="Chen Y."/>
            <person name="Copetti D."/>
            <person name="Kolliker R."/>
            <person name="Studer B."/>
        </authorList>
    </citation>
    <scope>NUCLEOTIDE SEQUENCE</scope>
    <source>
        <strain evidence="5">02402/16</strain>
        <tissue evidence="5">Leaf</tissue>
    </source>
</reference>
<dbReference type="GO" id="GO:0005615">
    <property type="term" value="C:extracellular space"/>
    <property type="evidence" value="ECO:0007669"/>
    <property type="project" value="InterPro"/>
</dbReference>
<dbReference type="EMBL" id="JAUUTY010000004">
    <property type="protein sequence ID" value="KAK1646830.1"/>
    <property type="molecule type" value="Genomic_DNA"/>
</dbReference>
<keyword evidence="6" id="KW-1185">Reference proteome</keyword>
<dbReference type="InterPro" id="IPR023796">
    <property type="entry name" value="Serpin_dom"/>
</dbReference>
<dbReference type="SUPFAM" id="SSF56574">
    <property type="entry name" value="Serpins"/>
    <property type="match status" value="1"/>
</dbReference>
<name>A0AAD8S9B7_LOLMU</name>
<feature type="domain" description="Serpin" evidence="4">
    <location>
        <begin position="29"/>
        <end position="462"/>
    </location>
</feature>
<feature type="region of interest" description="Disordered" evidence="3">
    <location>
        <begin position="273"/>
        <end position="293"/>
    </location>
</feature>
<dbReference type="Proteomes" id="UP001231189">
    <property type="component" value="Unassembled WGS sequence"/>
</dbReference>
<sequence>MDFRPTVPTRGQRRSAAVGRSGGLAALSAGLARVLADKHPDSNIVFSPLSIYTALALVAAGARGPTLDEILSFLGARSREQLDEFVGAARDALQDRSGSGGPRFAFACGVWSDLSCPLKPGFREAVVDGAYKVEASTVDFRGDAEGSRRLINEWAARATNGLIDSVLSEGSVTPQTSVVLGNAVYFKGKWEEPFSKGDTEKAPFRRLRGGAVDVPFMHSGKHQFVAVHDGFKVLKLRYKMLDAFLTRDTKKPAPFFPRRAPLVNPDGYIRAPPPPRHEYNSSPSTASINNNGSSNNTHNIISNSTQFSMCIFLPDADDGLRSLIDYIASRPSFLHEHMPRRKIEVRDFRVPRFKLSFHQSVVDNLKELGLQLPFSPKADLSDMTENDHSGFRQGLNDVIHKAIIEVNEEGTEAAAVTMVCINPTASATLQPWVDFVADHPFAYFIVEEETGAVVFAGHILDPSKV</sequence>
<evidence type="ECO:0000256" key="1">
    <source>
        <dbReference type="ARBA" id="ARBA00009500"/>
    </source>
</evidence>
<feature type="compositionally biased region" description="Low complexity" evidence="3">
    <location>
        <begin position="284"/>
        <end position="293"/>
    </location>
</feature>
<dbReference type="GO" id="GO:0004867">
    <property type="term" value="F:serine-type endopeptidase inhibitor activity"/>
    <property type="evidence" value="ECO:0007669"/>
    <property type="project" value="InterPro"/>
</dbReference>
<evidence type="ECO:0000259" key="4">
    <source>
        <dbReference type="SMART" id="SM00093"/>
    </source>
</evidence>
<dbReference type="InterPro" id="IPR000215">
    <property type="entry name" value="Serpin_fam"/>
</dbReference>
<evidence type="ECO:0000256" key="2">
    <source>
        <dbReference type="RuleBase" id="RU000411"/>
    </source>
</evidence>
<dbReference type="SMART" id="SM00093">
    <property type="entry name" value="SERPIN"/>
    <property type="match status" value="1"/>
</dbReference>
<organism evidence="5 6">
    <name type="scientific">Lolium multiflorum</name>
    <name type="common">Italian ryegrass</name>
    <name type="synonym">Lolium perenne subsp. multiflorum</name>
    <dbReference type="NCBI Taxonomy" id="4521"/>
    <lineage>
        <taxon>Eukaryota</taxon>
        <taxon>Viridiplantae</taxon>
        <taxon>Streptophyta</taxon>
        <taxon>Embryophyta</taxon>
        <taxon>Tracheophyta</taxon>
        <taxon>Spermatophyta</taxon>
        <taxon>Magnoliopsida</taxon>
        <taxon>Liliopsida</taxon>
        <taxon>Poales</taxon>
        <taxon>Poaceae</taxon>
        <taxon>BOP clade</taxon>
        <taxon>Pooideae</taxon>
        <taxon>Poodae</taxon>
        <taxon>Poeae</taxon>
        <taxon>Poeae Chloroplast Group 2 (Poeae type)</taxon>
        <taxon>Loliodinae</taxon>
        <taxon>Loliinae</taxon>
        <taxon>Lolium</taxon>
    </lineage>
</organism>
<dbReference type="PANTHER" id="PTHR11461">
    <property type="entry name" value="SERINE PROTEASE INHIBITOR, SERPIN"/>
    <property type="match status" value="1"/>
</dbReference>
<dbReference type="InterPro" id="IPR042185">
    <property type="entry name" value="Serpin_sf_2"/>
</dbReference>